<protein>
    <submittedName>
        <fullName evidence="1">Uncharacterized protein</fullName>
    </submittedName>
</protein>
<organism evidence="1 2">
    <name type="scientific">Chromobacterium sphagni</name>
    <dbReference type="NCBI Taxonomy" id="1903179"/>
    <lineage>
        <taxon>Bacteria</taxon>
        <taxon>Pseudomonadati</taxon>
        <taxon>Pseudomonadota</taxon>
        <taxon>Betaproteobacteria</taxon>
        <taxon>Neisseriales</taxon>
        <taxon>Chromobacteriaceae</taxon>
        <taxon>Chromobacterium</taxon>
    </lineage>
</organism>
<reference evidence="1 2" key="1">
    <citation type="submission" date="2016-09" db="EMBL/GenBank/DDBJ databases">
        <title>Chromobacterium muskegensis sp. nov., an insecticidal bacterium isolated from Sphagnum bogs.</title>
        <authorList>
            <person name="Sparks M.E."/>
            <person name="Blackburn M.B."/>
            <person name="Gundersen-Rindal D.E."/>
            <person name="Mitchell A."/>
            <person name="Farrar R."/>
            <person name="Kuhar D."/>
        </authorList>
    </citation>
    <scope>NUCLEOTIDE SEQUENCE [LARGE SCALE GENOMIC DNA]</scope>
    <source>
        <strain evidence="1 2">14B-1</strain>
    </source>
</reference>
<evidence type="ECO:0000313" key="2">
    <source>
        <dbReference type="Proteomes" id="UP000180280"/>
    </source>
</evidence>
<dbReference type="Proteomes" id="UP000180280">
    <property type="component" value="Unassembled WGS sequence"/>
</dbReference>
<sequence length="302" mass="32420">MRTCHCQLPFVGIATAYDHVVGTLVATGTEALSRSAPWANRHAAFASAAFTTTVRVIDRVHRRTANGRADAAPTRSTCFTQLAQGVLFITHFTNSCTAIDVHQADFARAQTQLSVSAFASQQHRRSTSGANHLGALARLQFHAVDSGTHRDVADRQGVTGLDRRFRTGQQYGTNLHTARGDDVAALAVGVAQEGDVGSAVRVVFDAFHLSRDAILVATEVDQTVVLLMAATTMTRSDVTIVVTATGRVFLLNQGSVRSTFVQVRVYYLDNGTATRGSRFYLNDRHALSPYSAAAGVAVRSIS</sequence>
<evidence type="ECO:0000313" key="1">
    <source>
        <dbReference type="EMBL" id="OHX18197.1"/>
    </source>
</evidence>
<dbReference type="EMBL" id="MKCT01000061">
    <property type="protein sequence ID" value="OHX18197.1"/>
    <property type="molecule type" value="Genomic_DNA"/>
</dbReference>
<proteinExistence type="predicted"/>
<comment type="caution">
    <text evidence="1">The sequence shown here is derived from an EMBL/GenBank/DDBJ whole genome shotgun (WGS) entry which is preliminary data.</text>
</comment>
<accession>A0ABX3C966</accession>
<name>A0ABX3C966_9NEIS</name>
<gene>
    <name evidence="1" type="ORF">BI344_10995</name>
</gene>
<keyword evidence="2" id="KW-1185">Reference proteome</keyword>